<evidence type="ECO:0000313" key="3">
    <source>
        <dbReference type="Proteomes" id="UP000807306"/>
    </source>
</evidence>
<sequence length="62" mass="6995">MPSFRKPFLLLYLTTAAAAVFEFPPIWFLQTQQLDSSMTLINMSHCTAGNIYTKHGDLITMA</sequence>
<reference evidence="2" key="1">
    <citation type="submission" date="2020-11" db="EMBL/GenBank/DDBJ databases">
        <authorList>
            <consortium name="DOE Joint Genome Institute"/>
            <person name="Ahrendt S."/>
            <person name="Riley R."/>
            <person name="Andreopoulos W."/>
            <person name="Labutti K."/>
            <person name="Pangilinan J."/>
            <person name="Ruiz-Duenas F.J."/>
            <person name="Barrasa J.M."/>
            <person name="Sanchez-Garcia M."/>
            <person name="Camarero S."/>
            <person name="Miyauchi S."/>
            <person name="Serrano A."/>
            <person name="Linde D."/>
            <person name="Babiker R."/>
            <person name="Drula E."/>
            <person name="Ayuso-Fernandez I."/>
            <person name="Pacheco R."/>
            <person name="Padilla G."/>
            <person name="Ferreira P."/>
            <person name="Barriuso J."/>
            <person name="Kellner H."/>
            <person name="Castanera R."/>
            <person name="Alfaro M."/>
            <person name="Ramirez L."/>
            <person name="Pisabarro A.G."/>
            <person name="Kuo A."/>
            <person name="Tritt A."/>
            <person name="Lipzen A."/>
            <person name="He G."/>
            <person name="Yan M."/>
            <person name="Ng V."/>
            <person name="Cullen D."/>
            <person name="Martin F."/>
            <person name="Rosso M.-N."/>
            <person name="Henrissat B."/>
            <person name="Hibbett D."/>
            <person name="Martinez A.T."/>
            <person name="Grigoriev I.V."/>
        </authorList>
    </citation>
    <scope>NUCLEOTIDE SEQUENCE</scope>
    <source>
        <strain evidence="2">CBS 506.95</strain>
    </source>
</reference>
<comment type="caution">
    <text evidence="2">The sequence shown here is derived from an EMBL/GenBank/DDBJ whole genome shotgun (WGS) entry which is preliminary data.</text>
</comment>
<dbReference type="AlphaFoldDB" id="A0A9P6E897"/>
<keyword evidence="3" id="KW-1185">Reference proteome</keyword>
<evidence type="ECO:0000313" key="2">
    <source>
        <dbReference type="EMBL" id="KAF9524310.1"/>
    </source>
</evidence>
<name>A0A9P6E897_9AGAR</name>
<dbReference type="Proteomes" id="UP000807306">
    <property type="component" value="Unassembled WGS sequence"/>
</dbReference>
<accession>A0A9P6E897</accession>
<gene>
    <name evidence="2" type="ORF">CPB83DRAFT_861592</name>
</gene>
<keyword evidence="1" id="KW-0732">Signal</keyword>
<evidence type="ECO:0000256" key="1">
    <source>
        <dbReference type="SAM" id="SignalP"/>
    </source>
</evidence>
<dbReference type="EMBL" id="MU157901">
    <property type="protein sequence ID" value="KAF9524310.1"/>
    <property type="molecule type" value="Genomic_DNA"/>
</dbReference>
<organism evidence="2 3">
    <name type="scientific">Crepidotus variabilis</name>
    <dbReference type="NCBI Taxonomy" id="179855"/>
    <lineage>
        <taxon>Eukaryota</taxon>
        <taxon>Fungi</taxon>
        <taxon>Dikarya</taxon>
        <taxon>Basidiomycota</taxon>
        <taxon>Agaricomycotina</taxon>
        <taxon>Agaricomycetes</taxon>
        <taxon>Agaricomycetidae</taxon>
        <taxon>Agaricales</taxon>
        <taxon>Agaricineae</taxon>
        <taxon>Crepidotaceae</taxon>
        <taxon>Crepidotus</taxon>
    </lineage>
</organism>
<proteinExistence type="predicted"/>
<feature type="chain" id="PRO_5040151222" evidence="1">
    <location>
        <begin position="20"/>
        <end position="62"/>
    </location>
</feature>
<feature type="signal peptide" evidence="1">
    <location>
        <begin position="1"/>
        <end position="19"/>
    </location>
</feature>
<protein>
    <submittedName>
        <fullName evidence="2">Uncharacterized protein</fullName>
    </submittedName>
</protein>